<dbReference type="GO" id="GO:0016491">
    <property type="term" value="F:oxidoreductase activity"/>
    <property type="evidence" value="ECO:0007669"/>
    <property type="project" value="InterPro"/>
</dbReference>
<dbReference type="AlphaFoldDB" id="E1Y713"/>
<proteinExistence type="predicted"/>
<dbReference type="InterPro" id="IPR036136">
    <property type="entry name" value="Nit/Sulf_reduc_fer-like_dom_sf"/>
</dbReference>
<evidence type="ECO:0000313" key="1">
    <source>
        <dbReference type="EMBL" id="CBX25536.1"/>
    </source>
</evidence>
<dbReference type="SUPFAM" id="SSF55124">
    <property type="entry name" value="Nitrite/Sulfite reductase N-terminal domain-like"/>
    <property type="match status" value="1"/>
</dbReference>
<dbReference type="Gene3D" id="3.30.70.2500">
    <property type="match status" value="1"/>
</dbReference>
<feature type="non-terminal residue" evidence="1">
    <location>
        <position position="85"/>
    </location>
</feature>
<sequence>NEFPGLEHFHTMRINQLRMVLYLRRDSGTVRYLGSVWQWVLNMHGATGDIVFLGTRTEELEPASRPWPGRVLISAAPAPLCVAPP</sequence>
<organism evidence="1">
    <name type="scientific">uncultured sulfate-reducing bacterium</name>
    <dbReference type="NCBI Taxonomy" id="153939"/>
    <lineage>
        <taxon>Bacteria</taxon>
        <taxon>environmental samples</taxon>
    </lineage>
</organism>
<dbReference type="EMBL" id="FR694665">
    <property type="protein sequence ID" value="CBX25536.1"/>
    <property type="molecule type" value="Genomic_DNA"/>
</dbReference>
<feature type="non-terminal residue" evidence="1">
    <location>
        <position position="1"/>
    </location>
</feature>
<name>E1Y713_9BACT</name>
<gene>
    <name evidence="1" type="primary">dsrAB</name>
</gene>
<protein>
    <submittedName>
        <fullName evidence="1">Sulfite reductase</fullName>
    </submittedName>
</protein>
<reference evidence="1" key="1">
    <citation type="submission" date="2010-09" db="EMBL/GenBank/DDBJ databases">
        <title>Genetic diversity of sulfate reducing bacteria of Chilika Lake sediments, India through dissimilatory sulfite reductase gene (dsr AB).</title>
        <authorList>
            <person name="Sasi Jyothsna T."/>
            <person name="Rahul K."/>
            <person name="Sasikala C."/>
            <person name="Ramana C.V."/>
        </authorList>
    </citation>
    <scope>NUCLEOTIDE SEQUENCE</scope>
</reference>
<accession>E1Y713</accession>